<proteinExistence type="inferred from homology"/>
<dbReference type="NCBIfam" id="TIGR00728">
    <property type="entry name" value="OPT_sfam"/>
    <property type="match status" value="1"/>
</dbReference>
<dbReference type="GO" id="GO:0016020">
    <property type="term" value="C:membrane"/>
    <property type="evidence" value="ECO:0007669"/>
    <property type="project" value="UniProtKB-SubCell"/>
</dbReference>
<feature type="transmembrane region" description="Helical" evidence="11">
    <location>
        <begin position="243"/>
        <end position="264"/>
    </location>
</feature>
<dbReference type="InterPro" id="IPR004648">
    <property type="entry name" value="Oligpept_transpt"/>
</dbReference>
<keyword evidence="9 11" id="KW-0472">Membrane</keyword>
<evidence type="ECO:0000256" key="10">
    <source>
        <dbReference type="SAM" id="MobiDB-lite"/>
    </source>
</evidence>
<evidence type="ECO:0000256" key="6">
    <source>
        <dbReference type="ARBA" id="ARBA00022927"/>
    </source>
</evidence>
<sequence>MHETDDNRARTKFFFFAHLCSILWYAVPGYLFTTLTNISWVCWIFSKSVTAQQIGSGMRGLGVGVLTLDWAAVASFLLSPLISPFFVIANVFVGYALIVYVVTPIAYWGLNVYNANRFPIFSSHLFTAQGQRYNISAIVDNHFELNVAEYEKQGRIHLSVVFALTYGFGFATIASTLTHVFCFYGREIMDRYRASSNEEEDIHTKLMKRYKDIPSWWFYLLLVVTLVVSLALCIFLNDQVQMPWWGLLFAATLAFGFTLPISIITATTNQTPGLNVITEYVFGLIYPGRPIANVCFKTFGYISMAQAVSFLADFKLGHYMKIPPRSMFLIQFIGTMLAGTINIGVAWWLLNSIKNICHDDLLPEDSPWTCPGDRVFFDASVIWGLVGPKRIFGSLGNYSALNWFFLGGALGPIIVWLLHKAFPKNSWIPLINLPVLLGATAYMPPATPLNYNSWILIGTIFNFFIFRYRKKWWQRLGDNKMLGEFDLVGIPPAPRGLPQIEVTFDIDANGIVTVSAKDKSTGKEQQITIRSSGGHSEDEIEKMVKEAELHAQKDQERKALIDVRNSADTTIYSIEKSLGEYREKIPSEVAKEIEDAVSDLRKAISGDNVDEIKSKLDAANKAVSKIGQHMSGGSSDGSSAGGSQGGDQASEAEYEEVKK</sequence>
<evidence type="ECO:0000256" key="3">
    <source>
        <dbReference type="ARBA" id="ARBA00022448"/>
    </source>
</evidence>
<evidence type="ECO:0000256" key="5">
    <source>
        <dbReference type="ARBA" id="ARBA00022856"/>
    </source>
</evidence>
<feature type="transmembrane region" description="Helical" evidence="11">
    <location>
        <begin position="85"/>
        <end position="110"/>
    </location>
</feature>
<evidence type="ECO:0000256" key="4">
    <source>
        <dbReference type="ARBA" id="ARBA00022692"/>
    </source>
</evidence>
<dbReference type="Pfam" id="PF03169">
    <property type="entry name" value="OPT"/>
    <property type="match status" value="1"/>
</dbReference>
<accession>A0A8T0KDF3</accession>
<evidence type="ECO:0000256" key="2">
    <source>
        <dbReference type="ARBA" id="ARBA00005484"/>
    </source>
</evidence>
<dbReference type="InterPro" id="IPR029047">
    <property type="entry name" value="HSP70_peptide-bd_sf"/>
</dbReference>
<dbReference type="Gene3D" id="1.20.1270.10">
    <property type="match status" value="1"/>
</dbReference>
<dbReference type="Gene3D" id="2.60.34.10">
    <property type="entry name" value="Substrate Binding Domain Of DNAk, Chain A, domain 1"/>
    <property type="match status" value="1"/>
</dbReference>
<feature type="region of interest" description="Disordered" evidence="10">
    <location>
        <begin position="623"/>
        <end position="659"/>
    </location>
</feature>
<dbReference type="GO" id="GO:0015031">
    <property type="term" value="P:protein transport"/>
    <property type="evidence" value="ECO:0007669"/>
    <property type="project" value="UniProtKB-KW"/>
</dbReference>
<dbReference type="GO" id="GO:0005524">
    <property type="term" value="F:ATP binding"/>
    <property type="evidence" value="ECO:0007669"/>
    <property type="project" value="UniProtKB-KW"/>
</dbReference>
<dbReference type="NCBIfam" id="TIGR00727">
    <property type="entry name" value="ISP4_OPT"/>
    <property type="match status" value="1"/>
</dbReference>
<feature type="transmembrane region" description="Helical" evidence="11">
    <location>
        <begin position="58"/>
        <end position="78"/>
    </location>
</feature>
<comment type="caution">
    <text evidence="12">The sequence shown here is derived from an EMBL/GenBank/DDBJ whole genome shotgun (WGS) entry which is preliminary data.</text>
</comment>
<evidence type="ECO:0000256" key="1">
    <source>
        <dbReference type="ARBA" id="ARBA00004141"/>
    </source>
</evidence>
<dbReference type="GO" id="GO:0140662">
    <property type="term" value="F:ATP-dependent protein folding chaperone"/>
    <property type="evidence" value="ECO:0007669"/>
    <property type="project" value="InterPro"/>
</dbReference>
<dbReference type="Proteomes" id="UP000743370">
    <property type="component" value="Unassembled WGS sequence"/>
</dbReference>
<dbReference type="FunFam" id="1.20.1270.10:FF:000001">
    <property type="entry name" value="Molecular chaperone DnaK"/>
    <property type="match status" value="1"/>
</dbReference>
<dbReference type="AlphaFoldDB" id="A0A8T0KDF3"/>
<feature type="transmembrane region" description="Helical" evidence="11">
    <location>
        <begin position="400"/>
        <end position="419"/>
    </location>
</feature>
<feature type="transmembrane region" description="Helical" evidence="11">
    <location>
        <begin position="449"/>
        <end position="466"/>
    </location>
</feature>
<dbReference type="InterPro" id="IPR029048">
    <property type="entry name" value="HSP70_C_sf"/>
</dbReference>
<keyword evidence="7" id="KW-0809">Transit peptide</keyword>
<protein>
    <submittedName>
        <fullName evidence="12">Oligopeptide transporter</fullName>
    </submittedName>
</protein>
<gene>
    <name evidence="12" type="ORF">HKW66_Vig0064190</name>
</gene>
<keyword evidence="8 11" id="KW-1133">Transmembrane helix</keyword>
<dbReference type="InterPro" id="IPR004813">
    <property type="entry name" value="OPT"/>
</dbReference>
<feature type="transmembrane region" description="Helical" evidence="11">
    <location>
        <begin position="216"/>
        <end position="237"/>
    </location>
</feature>
<comment type="subcellular location">
    <subcellularLocation>
        <location evidence="1">Membrane</location>
        <topology evidence="1">Multi-pass membrane protein</topology>
    </subcellularLocation>
</comment>
<keyword evidence="5" id="KW-0571">Peptide transport</keyword>
<evidence type="ECO:0000313" key="12">
    <source>
        <dbReference type="EMBL" id="KAG2396205.1"/>
    </source>
</evidence>
<dbReference type="SUPFAM" id="SSF100934">
    <property type="entry name" value="Heat shock protein 70kD (HSP70), C-terminal subdomain"/>
    <property type="match status" value="1"/>
</dbReference>
<evidence type="ECO:0000256" key="11">
    <source>
        <dbReference type="SAM" id="Phobius"/>
    </source>
</evidence>
<reference evidence="12 13" key="1">
    <citation type="submission" date="2020-05" db="EMBL/GenBank/DDBJ databases">
        <title>Vigna angularis (adzuki bean) Var. LongXiaoDou No. 4 denovo assembly.</title>
        <authorList>
            <person name="Xiang H."/>
        </authorList>
    </citation>
    <scope>NUCLEOTIDE SEQUENCE [LARGE SCALE GENOMIC DNA]</scope>
    <source>
        <tissue evidence="12">Leaf</tissue>
    </source>
</reference>
<organism evidence="12 13">
    <name type="scientific">Phaseolus angularis</name>
    <name type="common">Azuki bean</name>
    <name type="synonym">Vigna angularis</name>
    <dbReference type="NCBI Taxonomy" id="3914"/>
    <lineage>
        <taxon>Eukaryota</taxon>
        <taxon>Viridiplantae</taxon>
        <taxon>Streptophyta</taxon>
        <taxon>Embryophyta</taxon>
        <taxon>Tracheophyta</taxon>
        <taxon>Spermatophyta</taxon>
        <taxon>Magnoliopsida</taxon>
        <taxon>eudicotyledons</taxon>
        <taxon>Gunneridae</taxon>
        <taxon>Pentapetalae</taxon>
        <taxon>rosids</taxon>
        <taxon>fabids</taxon>
        <taxon>Fabales</taxon>
        <taxon>Fabaceae</taxon>
        <taxon>Papilionoideae</taxon>
        <taxon>50 kb inversion clade</taxon>
        <taxon>NPAAA clade</taxon>
        <taxon>indigoferoid/millettioid clade</taxon>
        <taxon>Phaseoleae</taxon>
        <taxon>Vigna</taxon>
    </lineage>
</organism>
<feature type="transmembrane region" description="Helical" evidence="11">
    <location>
        <begin position="328"/>
        <end position="350"/>
    </location>
</feature>
<dbReference type="PANTHER" id="PTHR22601">
    <property type="entry name" value="ISP4 LIKE PROTEIN"/>
    <property type="match status" value="1"/>
</dbReference>
<evidence type="ECO:0000313" key="13">
    <source>
        <dbReference type="Proteomes" id="UP000743370"/>
    </source>
</evidence>
<keyword evidence="6" id="KW-0653">Protein transport</keyword>
<evidence type="ECO:0000256" key="7">
    <source>
        <dbReference type="ARBA" id="ARBA00022946"/>
    </source>
</evidence>
<keyword evidence="4 11" id="KW-0812">Transmembrane</keyword>
<evidence type="ECO:0000256" key="9">
    <source>
        <dbReference type="ARBA" id="ARBA00023136"/>
    </source>
</evidence>
<keyword evidence="3" id="KW-0813">Transport</keyword>
<evidence type="ECO:0000256" key="8">
    <source>
        <dbReference type="ARBA" id="ARBA00022989"/>
    </source>
</evidence>
<feature type="transmembrane region" description="Helical" evidence="11">
    <location>
        <begin position="21"/>
        <end position="46"/>
    </location>
</feature>
<dbReference type="SUPFAM" id="SSF100920">
    <property type="entry name" value="Heat shock protein 70kD (HSP70), peptide-binding domain"/>
    <property type="match status" value="1"/>
</dbReference>
<feature type="transmembrane region" description="Helical" evidence="11">
    <location>
        <begin position="160"/>
        <end position="184"/>
    </location>
</feature>
<dbReference type="EMBL" id="JABFOF010000006">
    <property type="protein sequence ID" value="KAG2396205.1"/>
    <property type="molecule type" value="Genomic_DNA"/>
</dbReference>
<name>A0A8T0KDF3_PHAAN</name>
<dbReference type="GO" id="GO:0035673">
    <property type="term" value="F:oligopeptide transmembrane transporter activity"/>
    <property type="evidence" value="ECO:0007669"/>
    <property type="project" value="InterPro"/>
</dbReference>
<comment type="similarity">
    <text evidence="2">Belongs to the oligopeptide OPT transporter (TC 2.A.67.1) family.</text>
</comment>
<feature type="compositionally biased region" description="Acidic residues" evidence="10">
    <location>
        <begin position="650"/>
        <end position="659"/>
    </location>
</feature>